<dbReference type="AlphaFoldDB" id="F7XN64"/>
<evidence type="ECO:0000313" key="2">
    <source>
        <dbReference type="EMBL" id="AEH60021.1"/>
    </source>
</evidence>
<dbReference type="STRING" id="679901.Mzhil_0141"/>
<dbReference type="EMBL" id="CP002101">
    <property type="protein sequence ID" value="AEH60021.1"/>
    <property type="molecule type" value="Genomic_DNA"/>
</dbReference>
<accession>F7XN64</accession>
<evidence type="ECO:0000259" key="1">
    <source>
        <dbReference type="Pfam" id="PF12705"/>
    </source>
</evidence>
<organism evidence="2 3">
    <name type="scientific">Methanosalsum zhilinae (strain DSM 4017 / NBRC 107636 / OCM 62 / WeN5)</name>
    <name type="common">Methanohalophilus zhilinae</name>
    <dbReference type="NCBI Taxonomy" id="679901"/>
    <lineage>
        <taxon>Archaea</taxon>
        <taxon>Methanobacteriati</taxon>
        <taxon>Methanobacteriota</taxon>
        <taxon>Stenosarchaea group</taxon>
        <taxon>Methanomicrobia</taxon>
        <taxon>Methanosarcinales</taxon>
        <taxon>Methanosarcinaceae</taxon>
        <taxon>Methanosalsum</taxon>
    </lineage>
</organism>
<reference evidence="2 3" key="1">
    <citation type="submission" date="2010-07" db="EMBL/GenBank/DDBJ databases">
        <title>The complete genome of Methanosalsum zhilinae DSM 4017.</title>
        <authorList>
            <consortium name="US DOE Joint Genome Institute (JGI-PGF)"/>
            <person name="Lucas S."/>
            <person name="Copeland A."/>
            <person name="Lapidus A."/>
            <person name="Glavina del Rio T."/>
            <person name="Dalin E."/>
            <person name="Tice H."/>
            <person name="Bruce D."/>
            <person name="Goodwin L."/>
            <person name="Pitluck S."/>
            <person name="Kyrpides N."/>
            <person name="Mavromatis K."/>
            <person name="Ovchinnikova G."/>
            <person name="Daligault H."/>
            <person name="Detter J.C."/>
            <person name="Han C."/>
            <person name="Tapia R."/>
            <person name="Larimer F."/>
            <person name="Land M."/>
            <person name="Hauser L."/>
            <person name="Markowitz V."/>
            <person name="Cheng J.-F."/>
            <person name="Hugenholtz P."/>
            <person name="Woyke T."/>
            <person name="Wu D."/>
            <person name="Spring S."/>
            <person name="Schueler E."/>
            <person name="Brambilla E."/>
            <person name="Klenk H.-P."/>
            <person name="Eisen J.A."/>
        </authorList>
    </citation>
    <scope>NUCLEOTIDE SEQUENCE [LARGE SCALE GENOMIC DNA]</scope>
    <source>
        <strain evidence="3">DSM 4017 / NBRC 107636 / OCM 62 / WeN5</strain>
    </source>
</reference>
<dbReference type="GeneID" id="10821737"/>
<sequence length="866" mass="100584">MPVYLKRALTIDEIFERVRLYDLVLTVDAPLADALNARIESPLLGVFATTPRRLAYRILDEAEDASGDQRELFLDIITKTGTGWKSAIYFLENTISCWQETGDRQNILKYPAFDRGEVQDIVSILGRGINPFNSVEKYNIDSGLKVAVVALHQFTGLDRRILPPKYDEIPVFHNEDTELENMCLFSSATAIIQTVMDNLSHLNPLDVAVVVKPEGNYQHLLKSSLKSARIPYMVSPDIMEDEDVRTFFLCIRTALSRANLRLRDVWPIMAHLGIDDIEKNGNQLLDTADNGQVDHIRRLLDRIPGSDFRKVLKEYESFTGNRMSELEKILGELEILDTPVDIGSVNAVEYYLGSFNITTGSSGSGVLIASPDTTTYIDRPVIFYIGMDAAWTHVIPDRPWISRHTFNDVKLNNFQLLLQNGQKRYYLVQDRIMGRNVTPCYYFNELADQPVESFTDLEYEMYTGIHEHSIKNPFSCSRSECMTEHEDMISQSELNLLAYCPKDLFFSRLLDDEDNRYFLRGRLLHEFAEFYVDHADFIRSRDLQELIDLMTERMHFYLDEKDMEIERTRFLIGISNIREFLDPLLEHLRSFEIHGYEKRYSPNLFVSHYNRPLRSSVTEMYFSNPDSGTKGKIDLILDKETLLDYKTGKKRSITELIRKSDTVDIAPRPDFQAKMYLSHHRRIYPDIDLKFRYFHILDNLEDVISSGNTSSRPNIKDLFQEIIYHSCSFDDLVVTREMYDDLTDGVADSNPVVKVLKKIGYENYRNFFALNPVPFVDEQDPDYTEEFISYVKGIIGDYKYVTRGCERILGKMANLRRSSYFPEDLDEFDAFLHDQIRKLNQYKEGRFPSGDAEMDNIRYRDLVILW</sequence>
<dbReference type="RefSeq" id="WP_013897460.1">
    <property type="nucleotide sequence ID" value="NC_015676.1"/>
</dbReference>
<dbReference type="InterPro" id="IPR038726">
    <property type="entry name" value="PDDEXK_AddAB-type"/>
</dbReference>
<keyword evidence="3" id="KW-1185">Reference proteome</keyword>
<gene>
    <name evidence="2" type="ordered locus">Mzhil_0141</name>
</gene>
<proteinExistence type="predicted"/>
<protein>
    <recommendedName>
        <fullName evidence="1">PD-(D/E)XK endonuclease-like domain-containing protein</fullName>
    </recommendedName>
</protein>
<feature type="domain" description="PD-(D/E)XK endonuclease-like" evidence="1">
    <location>
        <begin position="489"/>
        <end position="681"/>
    </location>
</feature>
<dbReference type="HOGENOM" id="CLU_331403_0_0_2"/>
<dbReference type="OrthoDB" id="319934at2157"/>
<dbReference type="Proteomes" id="UP000006622">
    <property type="component" value="Chromosome"/>
</dbReference>
<name>F7XN64_METZD</name>
<dbReference type="KEGG" id="mzh:Mzhil_0141"/>
<dbReference type="Pfam" id="PF12705">
    <property type="entry name" value="PDDEXK_1"/>
    <property type="match status" value="1"/>
</dbReference>
<evidence type="ECO:0000313" key="3">
    <source>
        <dbReference type="Proteomes" id="UP000006622"/>
    </source>
</evidence>